<dbReference type="InterPro" id="IPR002068">
    <property type="entry name" value="A-crystallin/Hsp20_dom"/>
</dbReference>
<evidence type="ECO:0000313" key="5">
    <source>
        <dbReference type="EMBL" id="MCK8786548.1"/>
    </source>
</evidence>
<protein>
    <submittedName>
        <fullName evidence="5">Hsp20 family protein</fullName>
    </submittedName>
</protein>
<evidence type="ECO:0000256" key="2">
    <source>
        <dbReference type="PROSITE-ProRule" id="PRU00285"/>
    </source>
</evidence>
<name>A0A9X1YCC5_9PROT</name>
<sequence>MELTDLAPLARSSIGFDRLLKLLEGSRLPEPADDYPPYNIEKTGQDAYRITLAVAGFGPDDLDIILQPNLLAVSGKKADSEARGKGFLYQGMIQRPFRRVFHLADYVQVRGAELKDGMLVIDLAREIPDAMKPRRIEIAGGQARPAQIDTGHGG</sequence>
<comment type="similarity">
    <text evidence="2 3">Belongs to the small heat shock protein (HSP20) family.</text>
</comment>
<keyword evidence="1" id="KW-0346">Stress response</keyword>
<feature type="domain" description="SHSP" evidence="4">
    <location>
        <begin position="29"/>
        <end position="141"/>
    </location>
</feature>
<keyword evidence="6" id="KW-1185">Reference proteome</keyword>
<gene>
    <name evidence="5" type="ORF">M0638_19410</name>
</gene>
<evidence type="ECO:0000313" key="6">
    <source>
        <dbReference type="Proteomes" id="UP001139516"/>
    </source>
</evidence>
<dbReference type="SUPFAM" id="SSF49764">
    <property type="entry name" value="HSP20-like chaperones"/>
    <property type="match status" value="1"/>
</dbReference>
<evidence type="ECO:0000256" key="1">
    <source>
        <dbReference type="ARBA" id="ARBA00023016"/>
    </source>
</evidence>
<evidence type="ECO:0000259" key="4">
    <source>
        <dbReference type="PROSITE" id="PS01031"/>
    </source>
</evidence>
<dbReference type="PANTHER" id="PTHR47062:SF1">
    <property type="entry name" value="SMALL HEAT SHOCK PROTEIN IBPA"/>
    <property type="match status" value="1"/>
</dbReference>
<dbReference type="Pfam" id="PF00011">
    <property type="entry name" value="HSP20"/>
    <property type="match status" value="1"/>
</dbReference>
<dbReference type="PROSITE" id="PS01031">
    <property type="entry name" value="SHSP"/>
    <property type="match status" value="1"/>
</dbReference>
<dbReference type="Gene3D" id="2.60.40.790">
    <property type="match status" value="1"/>
</dbReference>
<dbReference type="RefSeq" id="WP_248668663.1">
    <property type="nucleotide sequence ID" value="NZ_JALPRX010000089.1"/>
</dbReference>
<dbReference type="CDD" id="cd06470">
    <property type="entry name" value="ACD_IbpA-B_like"/>
    <property type="match status" value="1"/>
</dbReference>
<evidence type="ECO:0000256" key="3">
    <source>
        <dbReference type="RuleBase" id="RU003616"/>
    </source>
</evidence>
<comment type="caution">
    <text evidence="5">The sequence shown here is derived from an EMBL/GenBank/DDBJ whole genome shotgun (WGS) entry which is preliminary data.</text>
</comment>
<dbReference type="InterPro" id="IPR037913">
    <property type="entry name" value="ACD_IbpA/B"/>
</dbReference>
<dbReference type="PANTHER" id="PTHR47062">
    <property type="match status" value="1"/>
</dbReference>
<dbReference type="InterPro" id="IPR008978">
    <property type="entry name" value="HSP20-like_chaperone"/>
</dbReference>
<proteinExistence type="inferred from homology"/>
<dbReference type="EMBL" id="JALPRX010000089">
    <property type="protein sequence ID" value="MCK8786548.1"/>
    <property type="molecule type" value="Genomic_DNA"/>
</dbReference>
<reference evidence="5" key="1">
    <citation type="submission" date="2022-04" db="EMBL/GenBank/DDBJ databases">
        <title>Roseomonas acroporae sp. nov., isolated from coral Acropora digitifera.</title>
        <authorList>
            <person name="Sun H."/>
        </authorList>
    </citation>
    <scope>NUCLEOTIDE SEQUENCE</scope>
    <source>
        <strain evidence="5">NAR14</strain>
    </source>
</reference>
<dbReference type="AlphaFoldDB" id="A0A9X1YCC5"/>
<accession>A0A9X1YCC5</accession>
<dbReference type="Proteomes" id="UP001139516">
    <property type="component" value="Unassembled WGS sequence"/>
</dbReference>
<organism evidence="5 6">
    <name type="scientific">Roseomonas acroporae</name>
    <dbReference type="NCBI Taxonomy" id="2937791"/>
    <lineage>
        <taxon>Bacteria</taxon>
        <taxon>Pseudomonadati</taxon>
        <taxon>Pseudomonadota</taxon>
        <taxon>Alphaproteobacteria</taxon>
        <taxon>Acetobacterales</taxon>
        <taxon>Roseomonadaceae</taxon>
        <taxon>Roseomonas</taxon>
    </lineage>
</organism>